<feature type="domain" description="Activator of Hsp90 ATPase homologue 1/2-like C-terminal" evidence="2">
    <location>
        <begin position="13"/>
        <end position="140"/>
    </location>
</feature>
<dbReference type="Pfam" id="PF08327">
    <property type="entry name" value="AHSA1"/>
    <property type="match status" value="1"/>
</dbReference>
<dbReference type="InterPro" id="IPR013538">
    <property type="entry name" value="ASHA1/2-like_C"/>
</dbReference>
<gene>
    <name evidence="3" type="ORF">QR674_13310</name>
</gene>
<accession>A0ABU3WIS2</accession>
<name>A0ABU3WIS2_9GAMM</name>
<dbReference type="CDD" id="cd08895">
    <property type="entry name" value="SRPBCC_CalC_Aha1-like_2"/>
    <property type="match status" value="1"/>
</dbReference>
<evidence type="ECO:0000256" key="1">
    <source>
        <dbReference type="ARBA" id="ARBA00006817"/>
    </source>
</evidence>
<protein>
    <submittedName>
        <fullName evidence="3">SRPBCC family protein</fullName>
    </submittedName>
</protein>
<comment type="similarity">
    <text evidence="1">Belongs to the AHA1 family.</text>
</comment>
<dbReference type="SUPFAM" id="SSF55961">
    <property type="entry name" value="Bet v1-like"/>
    <property type="match status" value="1"/>
</dbReference>
<dbReference type="Proteomes" id="UP001278188">
    <property type="component" value="Unassembled WGS sequence"/>
</dbReference>
<keyword evidence="4" id="KW-1185">Reference proteome</keyword>
<sequence length="148" mass="16656">MTSQVRLHRVFCAPVDRVYKAFTDADALAKWMSPYGFTAKVHHQEVREGGTYRMSFTNFSTGTQHAFHGVYNEVIPEKLLRYTDEFENPALPGKIQVTVEFSAVSVGTEVFITQSDLPDVIPVDGCYLGWQESLQQLALLVTPNIPDE</sequence>
<evidence type="ECO:0000313" key="3">
    <source>
        <dbReference type="EMBL" id="MDV2469958.1"/>
    </source>
</evidence>
<dbReference type="EMBL" id="JASVDY010000005">
    <property type="protein sequence ID" value="MDV2469958.1"/>
    <property type="molecule type" value="Genomic_DNA"/>
</dbReference>
<proteinExistence type="inferred from homology"/>
<dbReference type="Gene3D" id="3.30.530.20">
    <property type="match status" value="1"/>
</dbReference>
<evidence type="ECO:0000313" key="4">
    <source>
        <dbReference type="Proteomes" id="UP001278188"/>
    </source>
</evidence>
<comment type="caution">
    <text evidence="3">The sequence shown here is derived from an EMBL/GenBank/DDBJ whole genome shotgun (WGS) entry which is preliminary data.</text>
</comment>
<evidence type="ECO:0000259" key="2">
    <source>
        <dbReference type="Pfam" id="PF08327"/>
    </source>
</evidence>
<dbReference type="InterPro" id="IPR023393">
    <property type="entry name" value="START-like_dom_sf"/>
</dbReference>
<organism evidence="3 4">
    <name type="scientific">Acinetobacter chinensis</name>
    <dbReference type="NCBI Taxonomy" id="2004650"/>
    <lineage>
        <taxon>Bacteria</taxon>
        <taxon>Pseudomonadati</taxon>
        <taxon>Pseudomonadota</taxon>
        <taxon>Gammaproteobacteria</taxon>
        <taxon>Moraxellales</taxon>
        <taxon>Moraxellaceae</taxon>
        <taxon>Acinetobacter</taxon>
    </lineage>
</organism>
<dbReference type="RefSeq" id="WP_087551303.1">
    <property type="nucleotide sequence ID" value="NZ_JASVDY010000005.1"/>
</dbReference>
<reference evidence="3 4" key="1">
    <citation type="submission" date="2023-06" db="EMBL/GenBank/DDBJ databases">
        <title>Genomic Analysis of Acinetobacter Strains Recovered from South Australian Aquatic Samples provides Insights into the Circulation of Antibiotic Resistance determinants in the Environment.</title>
        <authorList>
            <person name="Tobin L."/>
            <person name="Jarocki V.M."/>
            <person name="Kenyon J."/>
            <person name="Drigo B."/>
            <person name="Donner E."/>
            <person name="Djordjevic S.P."/>
            <person name="Hamidian M."/>
        </authorList>
    </citation>
    <scope>NUCLEOTIDE SEQUENCE [LARGE SCALE GENOMIC DNA]</scope>
    <source>
        <strain evidence="3 4">SAAc652</strain>
    </source>
</reference>